<feature type="compositionally biased region" description="Basic and acidic residues" evidence="10">
    <location>
        <begin position="80"/>
        <end position="109"/>
    </location>
</feature>
<feature type="coiled-coil region" evidence="9">
    <location>
        <begin position="29"/>
        <end position="56"/>
    </location>
</feature>
<evidence type="ECO:0000256" key="9">
    <source>
        <dbReference type="SAM" id="Coils"/>
    </source>
</evidence>
<evidence type="ECO:0000256" key="8">
    <source>
        <dbReference type="ARBA" id="ARBA00023136"/>
    </source>
</evidence>
<dbReference type="Pfam" id="PF02416">
    <property type="entry name" value="TatA_B_E"/>
    <property type="match status" value="1"/>
</dbReference>
<dbReference type="PANTHER" id="PTHR33162">
    <property type="entry name" value="SEC-INDEPENDENT PROTEIN TRANSLOCASE PROTEIN TATA, CHLOROPLASTIC"/>
    <property type="match status" value="1"/>
</dbReference>
<dbReference type="InterPro" id="IPR003369">
    <property type="entry name" value="TatA/B/E"/>
</dbReference>
<evidence type="ECO:0000256" key="10">
    <source>
        <dbReference type="SAM" id="MobiDB-lite"/>
    </source>
</evidence>
<keyword evidence="7" id="KW-0811">Translocation</keyword>
<keyword evidence="2" id="KW-0813">Transport</keyword>
<evidence type="ECO:0000256" key="4">
    <source>
        <dbReference type="ARBA" id="ARBA00022692"/>
    </source>
</evidence>
<dbReference type="AlphaFoldDB" id="A0A419F076"/>
<evidence type="ECO:0000256" key="2">
    <source>
        <dbReference type="ARBA" id="ARBA00022448"/>
    </source>
</evidence>
<dbReference type="GO" id="GO:0008320">
    <property type="term" value="F:protein transmembrane transporter activity"/>
    <property type="evidence" value="ECO:0007669"/>
    <property type="project" value="InterPro"/>
</dbReference>
<dbReference type="EMBL" id="QZKI01000062">
    <property type="protein sequence ID" value="RJP71080.1"/>
    <property type="molecule type" value="Genomic_DNA"/>
</dbReference>
<dbReference type="PANTHER" id="PTHR33162:SF1">
    <property type="entry name" value="SEC-INDEPENDENT PROTEIN TRANSLOCASE PROTEIN TATA, CHLOROPLASTIC"/>
    <property type="match status" value="1"/>
</dbReference>
<organism evidence="11 12">
    <name type="scientific">Candidatus Abyssobacteria bacterium SURF_17</name>
    <dbReference type="NCBI Taxonomy" id="2093361"/>
    <lineage>
        <taxon>Bacteria</taxon>
        <taxon>Pseudomonadati</taxon>
        <taxon>Candidatus Hydrogenedentota</taxon>
        <taxon>Candidatus Abyssobacteria</taxon>
    </lineage>
</organism>
<sequence length="118" mass="13397">MMGIGPAELILILVVTLIVLGPEKMPEIARALARLMRDLRHAMDEVRDQFDEMTREDLLGTKDIDNYYRETVNSVKKSIEAPPEVKKVGKEIEDSMRQIEKPTEDEPSPKEPPTQPSP</sequence>
<evidence type="ECO:0000256" key="7">
    <source>
        <dbReference type="ARBA" id="ARBA00023010"/>
    </source>
</evidence>
<name>A0A419F076_9BACT</name>
<dbReference type="GO" id="GO:0016020">
    <property type="term" value="C:membrane"/>
    <property type="evidence" value="ECO:0007669"/>
    <property type="project" value="UniProtKB-SubCell"/>
</dbReference>
<evidence type="ECO:0000256" key="6">
    <source>
        <dbReference type="ARBA" id="ARBA00022989"/>
    </source>
</evidence>
<dbReference type="Proteomes" id="UP000285961">
    <property type="component" value="Unassembled WGS sequence"/>
</dbReference>
<evidence type="ECO:0000313" key="11">
    <source>
        <dbReference type="EMBL" id="RJP71080.1"/>
    </source>
</evidence>
<proteinExistence type="predicted"/>
<evidence type="ECO:0000256" key="3">
    <source>
        <dbReference type="ARBA" id="ARBA00022475"/>
    </source>
</evidence>
<keyword evidence="8" id="KW-0472">Membrane</keyword>
<keyword evidence="6" id="KW-1133">Transmembrane helix</keyword>
<dbReference type="PRINTS" id="PR01506">
    <property type="entry name" value="TATBPROTEIN"/>
</dbReference>
<dbReference type="Gene3D" id="1.20.5.3310">
    <property type="match status" value="1"/>
</dbReference>
<dbReference type="NCBIfam" id="TIGR01410">
    <property type="entry name" value="tatB"/>
    <property type="match status" value="1"/>
</dbReference>
<gene>
    <name evidence="11" type="primary">tatB</name>
    <name evidence="11" type="ORF">C4532_08010</name>
</gene>
<comment type="subcellular location">
    <subcellularLocation>
        <location evidence="1">Membrane</location>
        <topology evidence="1">Single-pass membrane protein</topology>
    </subcellularLocation>
</comment>
<evidence type="ECO:0000313" key="12">
    <source>
        <dbReference type="Proteomes" id="UP000285961"/>
    </source>
</evidence>
<protein>
    <submittedName>
        <fullName evidence="11">Twin-arginine translocase subunit TatB</fullName>
    </submittedName>
</protein>
<keyword evidence="5" id="KW-0653">Protein transport</keyword>
<keyword evidence="3" id="KW-1003">Cell membrane</keyword>
<feature type="region of interest" description="Disordered" evidence="10">
    <location>
        <begin position="80"/>
        <end position="118"/>
    </location>
</feature>
<evidence type="ECO:0000256" key="1">
    <source>
        <dbReference type="ARBA" id="ARBA00004167"/>
    </source>
</evidence>
<keyword evidence="4" id="KW-0812">Transmembrane</keyword>
<evidence type="ECO:0000256" key="5">
    <source>
        <dbReference type="ARBA" id="ARBA00022927"/>
    </source>
</evidence>
<reference evidence="11 12" key="1">
    <citation type="journal article" date="2017" name="ISME J.">
        <title>Energy and carbon metabolisms in a deep terrestrial subsurface fluid microbial community.</title>
        <authorList>
            <person name="Momper L."/>
            <person name="Jungbluth S.P."/>
            <person name="Lee M.D."/>
            <person name="Amend J.P."/>
        </authorList>
    </citation>
    <scope>NUCLEOTIDE SEQUENCE [LARGE SCALE GENOMIC DNA]</scope>
    <source>
        <strain evidence="11">SURF_17</strain>
    </source>
</reference>
<keyword evidence="9" id="KW-0175">Coiled coil</keyword>
<dbReference type="InterPro" id="IPR018448">
    <property type="entry name" value="TatB"/>
</dbReference>
<comment type="caution">
    <text evidence="11">The sequence shown here is derived from an EMBL/GenBank/DDBJ whole genome shotgun (WGS) entry which is preliminary data.</text>
</comment>
<dbReference type="GO" id="GO:0043953">
    <property type="term" value="P:protein transport by the Tat complex"/>
    <property type="evidence" value="ECO:0007669"/>
    <property type="project" value="InterPro"/>
</dbReference>
<accession>A0A419F076</accession>